<feature type="compositionally biased region" description="Basic residues" evidence="1">
    <location>
        <begin position="141"/>
        <end position="163"/>
    </location>
</feature>
<organism evidence="2">
    <name type="scientific">Drosophila melanogaster</name>
    <name type="common">Fruit fly</name>
    <dbReference type="NCBI Taxonomy" id="7227"/>
    <lineage>
        <taxon>Eukaryota</taxon>
        <taxon>Metazoa</taxon>
        <taxon>Ecdysozoa</taxon>
        <taxon>Arthropoda</taxon>
        <taxon>Hexapoda</taxon>
        <taxon>Insecta</taxon>
        <taxon>Pterygota</taxon>
        <taxon>Neoptera</taxon>
        <taxon>Endopterygota</taxon>
        <taxon>Diptera</taxon>
        <taxon>Brachycera</taxon>
        <taxon>Muscomorpha</taxon>
        <taxon>Ephydroidea</taxon>
        <taxon>Drosophilidae</taxon>
        <taxon>Drosophila</taxon>
        <taxon>Sophophora</taxon>
    </lineage>
</organism>
<feature type="region of interest" description="Disordered" evidence="1">
    <location>
        <begin position="132"/>
        <end position="178"/>
    </location>
</feature>
<proteinExistence type="evidence at transcript level"/>
<name>B7FNP9_DROME</name>
<evidence type="ECO:0000256" key="1">
    <source>
        <dbReference type="SAM" id="MobiDB-lite"/>
    </source>
</evidence>
<dbReference type="AlphaFoldDB" id="B7FNP9"/>
<protein>
    <submittedName>
        <fullName evidence="2">RE19850p</fullName>
    </submittedName>
</protein>
<reference evidence="2" key="1">
    <citation type="submission" date="2008-12" db="EMBL/GenBank/DDBJ databases">
        <authorList>
            <person name="Carlson J."/>
            <person name="Booth B."/>
            <person name="Frise E."/>
            <person name="Park S."/>
            <person name="Wan K."/>
            <person name="Yu C."/>
            <person name="Celniker S."/>
        </authorList>
    </citation>
    <scope>NUCLEOTIDE SEQUENCE</scope>
    <source>
        <strain evidence="2">Berkeley</strain>
    </source>
</reference>
<sequence length="178" mass="20968">MQIQKPKTEPKVSLISLSSAAQKQNFKIPPTQLKIQKRTLLLRHRRRLHFQKAKKVSLNILFSLFNQRVRPCPAKFHTHNAIVYHFVSQNANRMNTNSKFAFRHYKSLVKPQYINAKIKQMPKDSFAWPRALGANQPPSHTHSHSHTHTRTHFRKHTHTRRGMLTHTLTHQTLTPLWQ</sequence>
<dbReference type="EMBL" id="BT053739">
    <property type="protein sequence ID" value="ACK77657.1"/>
    <property type="molecule type" value="mRNA"/>
</dbReference>
<feature type="compositionally biased region" description="Low complexity" evidence="1">
    <location>
        <begin position="164"/>
        <end position="178"/>
    </location>
</feature>
<evidence type="ECO:0000313" key="2">
    <source>
        <dbReference type="EMBL" id="ACK77657.1"/>
    </source>
</evidence>
<accession>B7FNP9</accession>